<dbReference type="SUPFAM" id="SSF52058">
    <property type="entry name" value="L domain-like"/>
    <property type="match status" value="1"/>
</dbReference>
<organism evidence="1 2">
    <name type="scientific">Escallonia herrerae</name>
    <dbReference type="NCBI Taxonomy" id="1293975"/>
    <lineage>
        <taxon>Eukaryota</taxon>
        <taxon>Viridiplantae</taxon>
        <taxon>Streptophyta</taxon>
        <taxon>Embryophyta</taxon>
        <taxon>Tracheophyta</taxon>
        <taxon>Spermatophyta</taxon>
        <taxon>Magnoliopsida</taxon>
        <taxon>eudicotyledons</taxon>
        <taxon>Gunneridae</taxon>
        <taxon>Pentapetalae</taxon>
        <taxon>asterids</taxon>
        <taxon>campanulids</taxon>
        <taxon>Escalloniales</taxon>
        <taxon>Escalloniaceae</taxon>
        <taxon>Escallonia</taxon>
    </lineage>
</organism>
<reference evidence="1" key="1">
    <citation type="submission" date="2022-12" db="EMBL/GenBank/DDBJ databases">
        <title>Draft genome assemblies for two species of Escallonia (Escalloniales).</title>
        <authorList>
            <person name="Chanderbali A."/>
            <person name="Dervinis C."/>
            <person name="Anghel I."/>
            <person name="Soltis D."/>
            <person name="Soltis P."/>
            <person name="Zapata F."/>
        </authorList>
    </citation>
    <scope>NUCLEOTIDE SEQUENCE</scope>
    <source>
        <strain evidence="1">UCBG64.0493</strain>
        <tissue evidence="1">Leaf</tissue>
    </source>
</reference>
<accession>A0AA88W4L7</accession>
<sequence length="133" mass="14821">MAISLMNFGRLHQLQSLNLQLNEYGGKTPSSLLKMLEGMNQDSFFRIGRDSFRRKESNLEHLGCNTSQLQTITSQAIFQSMGLRLPDVENILLGEIPSSISNSLELAIIEFSSKLFRGIVPVDATCSLSTRNI</sequence>
<protein>
    <submittedName>
        <fullName evidence="1">Uncharacterized protein</fullName>
    </submittedName>
</protein>
<proteinExistence type="predicted"/>
<dbReference type="InterPro" id="IPR032675">
    <property type="entry name" value="LRR_dom_sf"/>
</dbReference>
<gene>
    <name evidence="1" type="ORF">RJ639_006257</name>
</gene>
<evidence type="ECO:0000313" key="1">
    <source>
        <dbReference type="EMBL" id="KAK3017045.1"/>
    </source>
</evidence>
<name>A0AA88W4L7_9ASTE</name>
<dbReference type="EMBL" id="JAVXUP010001028">
    <property type="protein sequence ID" value="KAK3017045.1"/>
    <property type="molecule type" value="Genomic_DNA"/>
</dbReference>
<keyword evidence="2" id="KW-1185">Reference proteome</keyword>
<dbReference type="Gene3D" id="3.80.10.10">
    <property type="entry name" value="Ribonuclease Inhibitor"/>
    <property type="match status" value="1"/>
</dbReference>
<dbReference type="AlphaFoldDB" id="A0AA88W4L7"/>
<dbReference type="Proteomes" id="UP001188597">
    <property type="component" value="Unassembled WGS sequence"/>
</dbReference>
<evidence type="ECO:0000313" key="2">
    <source>
        <dbReference type="Proteomes" id="UP001188597"/>
    </source>
</evidence>
<comment type="caution">
    <text evidence="1">The sequence shown here is derived from an EMBL/GenBank/DDBJ whole genome shotgun (WGS) entry which is preliminary data.</text>
</comment>